<dbReference type="PRINTS" id="PR00778">
    <property type="entry name" value="HTHARSR"/>
</dbReference>
<organism evidence="6 7">
    <name type="scientific">Leptospira ognonensis</name>
    <dbReference type="NCBI Taxonomy" id="2484945"/>
    <lineage>
        <taxon>Bacteria</taxon>
        <taxon>Pseudomonadati</taxon>
        <taxon>Spirochaetota</taxon>
        <taxon>Spirochaetia</taxon>
        <taxon>Leptospirales</taxon>
        <taxon>Leptospiraceae</taxon>
        <taxon>Leptospira</taxon>
    </lineage>
</organism>
<sequence length="198" mass="21939">MSEIASMLGNESRLLLLQLIAEGEKSVETLSEHSGLPVASTSQQLQLLKKSRMVATRREGKRILYRLEPGPIRELLEALEKFAVFKEVQETKRIRNEAPENHSGISNLELQAKMKKGGILVVDVRSSEEYKKGHIANAISVPLQELGAHKFPKNKEVIVYCRGPLCILSVNALAVLHAREITASRLATGYSGWASENL</sequence>
<dbReference type="AlphaFoldDB" id="A0A4R9JV60"/>
<dbReference type="PROSITE" id="PS50206">
    <property type="entry name" value="RHODANESE_3"/>
    <property type="match status" value="1"/>
</dbReference>
<dbReference type="NCBIfam" id="NF033788">
    <property type="entry name" value="HTH_metalloreg"/>
    <property type="match status" value="1"/>
</dbReference>
<dbReference type="InterPro" id="IPR036390">
    <property type="entry name" value="WH_DNA-bd_sf"/>
</dbReference>
<feature type="domain" description="HTH arsR-type" evidence="5">
    <location>
        <begin position="1"/>
        <end position="87"/>
    </location>
</feature>
<proteinExistence type="predicted"/>
<dbReference type="SMART" id="SM00450">
    <property type="entry name" value="RHOD"/>
    <property type="match status" value="1"/>
</dbReference>
<protein>
    <submittedName>
        <fullName evidence="6">ArsR family transcriptional regulator</fullName>
    </submittedName>
</protein>
<dbReference type="InterPro" id="IPR036873">
    <property type="entry name" value="Rhodanese-like_dom_sf"/>
</dbReference>
<evidence type="ECO:0000313" key="6">
    <source>
        <dbReference type="EMBL" id="TGL56743.1"/>
    </source>
</evidence>
<reference evidence="6" key="1">
    <citation type="journal article" date="2019" name="PLoS Negl. Trop. Dis.">
        <title>Revisiting the worldwide diversity of Leptospira species in the environment.</title>
        <authorList>
            <person name="Vincent A.T."/>
            <person name="Schiettekatte O."/>
            <person name="Bourhy P."/>
            <person name="Veyrier F.J."/>
            <person name="Picardeau M."/>
        </authorList>
    </citation>
    <scope>NUCLEOTIDE SEQUENCE [LARGE SCALE GENOMIC DNA]</scope>
    <source>
        <strain evidence="6">201702476</strain>
    </source>
</reference>
<dbReference type="SUPFAM" id="SSF46785">
    <property type="entry name" value="Winged helix' DNA-binding domain"/>
    <property type="match status" value="1"/>
</dbReference>
<dbReference type="GO" id="GO:0003700">
    <property type="term" value="F:DNA-binding transcription factor activity"/>
    <property type="evidence" value="ECO:0007669"/>
    <property type="project" value="InterPro"/>
</dbReference>
<dbReference type="InterPro" id="IPR051011">
    <property type="entry name" value="Metal_resp_trans_reg"/>
</dbReference>
<comment type="caution">
    <text evidence="6">The sequence shown here is derived from an EMBL/GenBank/DDBJ whole genome shotgun (WGS) entry which is preliminary data.</text>
</comment>
<dbReference type="OrthoDB" id="9800872at2"/>
<dbReference type="CDD" id="cd00090">
    <property type="entry name" value="HTH_ARSR"/>
    <property type="match status" value="1"/>
</dbReference>
<gene>
    <name evidence="6" type="ORF">EHQ58_16100</name>
</gene>
<dbReference type="GO" id="GO:0003677">
    <property type="term" value="F:DNA binding"/>
    <property type="evidence" value="ECO:0007669"/>
    <property type="project" value="UniProtKB-KW"/>
</dbReference>
<accession>A0A4R9JV60</accession>
<dbReference type="InterPro" id="IPR011991">
    <property type="entry name" value="ArsR-like_HTH"/>
</dbReference>
<dbReference type="PROSITE" id="PS50987">
    <property type="entry name" value="HTH_ARSR_2"/>
    <property type="match status" value="1"/>
</dbReference>
<evidence type="ECO:0000313" key="7">
    <source>
        <dbReference type="Proteomes" id="UP000297693"/>
    </source>
</evidence>
<keyword evidence="7" id="KW-1185">Reference proteome</keyword>
<dbReference type="Pfam" id="PF01022">
    <property type="entry name" value="HTH_5"/>
    <property type="match status" value="1"/>
</dbReference>
<dbReference type="InterPro" id="IPR001845">
    <property type="entry name" value="HTH_ArsR_DNA-bd_dom"/>
</dbReference>
<evidence type="ECO:0000259" key="4">
    <source>
        <dbReference type="PROSITE" id="PS50206"/>
    </source>
</evidence>
<dbReference type="SUPFAM" id="SSF52821">
    <property type="entry name" value="Rhodanese/Cell cycle control phosphatase"/>
    <property type="match status" value="1"/>
</dbReference>
<dbReference type="InterPro" id="IPR036388">
    <property type="entry name" value="WH-like_DNA-bd_sf"/>
</dbReference>
<keyword evidence="2" id="KW-0238">DNA-binding</keyword>
<evidence type="ECO:0000256" key="3">
    <source>
        <dbReference type="ARBA" id="ARBA00023163"/>
    </source>
</evidence>
<name>A0A4R9JV60_9LEPT</name>
<dbReference type="Proteomes" id="UP000297693">
    <property type="component" value="Unassembled WGS sequence"/>
</dbReference>
<evidence type="ECO:0000259" key="5">
    <source>
        <dbReference type="PROSITE" id="PS50987"/>
    </source>
</evidence>
<dbReference type="CDD" id="cd00158">
    <property type="entry name" value="RHOD"/>
    <property type="match status" value="1"/>
</dbReference>
<evidence type="ECO:0000256" key="1">
    <source>
        <dbReference type="ARBA" id="ARBA00023015"/>
    </source>
</evidence>
<feature type="domain" description="Rhodanese" evidence="4">
    <location>
        <begin position="115"/>
        <end position="198"/>
    </location>
</feature>
<dbReference type="Gene3D" id="3.40.250.10">
    <property type="entry name" value="Rhodanese-like domain"/>
    <property type="match status" value="1"/>
</dbReference>
<dbReference type="SMART" id="SM00418">
    <property type="entry name" value="HTH_ARSR"/>
    <property type="match status" value="1"/>
</dbReference>
<dbReference type="EMBL" id="RQGD01000045">
    <property type="protein sequence ID" value="TGL56743.1"/>
    <property type="molecule type" value="Genomic_DNA"/>
</dbReference>
<dbReference type="Pfam" id="PF00581">
    <property type="entry name" value="Rhodanese"/>
    <property type="match status" value="1"/>
</dbReference>
<dbReference type="PANTHER" id="PTHR43132:SF8">
    <property type="entry name" value="HTH-TYPE TRANSCRIPTIONAL REGULATOR KMTR"/>
    <property type="match status" value="1"/>
</dbReference>
<dbReference type="Gene3D" id="1.10.10.10">
    <property type="entry name" value="Winged helix-like DNA-binding domain superfamily/Winged helix DNA-binding domain"/>
    <property type="match status" value="1"/>
</dbReference>
<keyword evidence="1" id="KW-0805">Transcription regulation</keyword>
<keyword evidence="3" id="KW-0804">Transcription</keyword>
<dbReference type="PANTHER" id="PTHR43132">
    <property type="entry name" value="ARSENICAL RESISTANCE OPERON REPRESSOR ARSR-RELATED"/>
    <property type="match status" value="1"/>
</dbReference>
<dbReference type="InterPro" id="IPR001763">
    <property type="entry name" value="Rhodanese-like_dom"/>
</dbReference>
<evidence type="ECO:0000256" key="2">
    <source>
        <dbReference type="ARBA" id="ARBA00023125"/>
    </source>
</evidence>